<keyword evidence="9 11" id="KW-0472">Membrane</keyword>
<dbReference type="GO" id="GO:0004888">
    <property type="term" value="F:transmembrane signaling receptor activity"/>
    <property type="evidence" value="ECO:0007669"/>
    <property type="project" value="InterPro"/>
</dbReference>
<dbReference type="Proteomes" id="UP001165122">
    <property type="component" value="Unassembled WGS sequence"/>
</dbReference>
<keyword evidence="10" id="KW-0407">Ion channel</keyword>
<evidence type="ECO:0000256" key="7">
    <source>
        <dbReference type="ARBA" id="ARBA00022989"/>
    </source>
</evidence>
<dbReference type="CDD" id="cd18989">
    <property type="entry name" value="LGIC_ECD_cation"/>
    <property type="match status" value="1"/>
</dbReference>
<evidence type="ECO:0000256" key="6">
    <source>
        <dbReference type="ARBA" id="ARBA00022729"/>
    </source>
</evidence>
<dbReference type="PRINTS" id="PR00253">
    <property type="entry name" value="GABAARECEPTR"/>
</dbReference>
<feature type="transmembrane region" description="Helical" evidence="11">
    <location>
        <begin position="294"/>
        <end position="311"/>
    </location>
</feature>
<evidence type="ECO:0000256" key="8">
    <source>
        <dbReference type="ARBA" id="ARBA00023065"/>
    </source>
</evidence>
<evidence type="ECO:0000256" key="3">
    <source>
        <dbReference type="ARBA" id="ARBA00022448"/>
    </source>
</evidence>
<dbReference type="Pfam" id="PF02932">
    <property type="entry name" value="Neur_chan_memb"/>
    <property type="match status" value="1"/>
</dbReference>
<evidence type="ECO:0000256" key="5">
    <source>
        <dbReference type="ARBA" id="ARBA00022692"/>
    </source>
</evidence>
<dbReference type="InterPro" id="IPR006028">
    <property type="entry name" value="GABAA/Glycine_rcpt"/>
</dbReference>
<evidence type="ECO:0000256" key="4">
    <source>
        <dbReference type="ARBA" id="ARBA00022475"/>
    </source>
</evidence>
<sequence>MLTIAALLLSLLFPAAYANLANCQWLADLKTPPPASAPYFCLESWLQQASLEGYDTMSPPRELGGNTNPVFVDVGINIFKIVDIDIKNAIMELSVWLRMSWTDTRLVWDPDVVGVSQLAYYASNDREQTTIWVPDLELYNQYESLYDFADKPAQVFPNGFVFWSRPGPLKVLCAFRDLTQLPFDKPSCAFELGGWAKSGYDVNYEFMSPPVSFSTEESAATTYQQYKIIGDDTRTNRREYFYPCCPNEPWPVLQYEVTLDRAASYYVLKVIVPNILFAFLSFLVFWFDVRTGERLSFGVTILLAMVAVDIISSELLPICPEYLFIEVLVAVSLLFAFLALCETCLVVYWYYKSDANEEKENVVTSTITKAASAIVAAAPFTPMAEEPSARDLNINSDDEDTVNDAVFQDCEEFKEEPKEKAAAEEGGLRQRRKTFSSPLASFRDSFKKSKAAGKNVSFVNAKKSRKDYLRRRNLQEEYLEWGRKLDKFSRWFFVVAYTVFLIIMFCTISIWGDG</sequence>
<evidence type="ECO:0000256" key="1">
    <source>
        <dbReference type="ARBA" id="ARBA00004141"/>
    </source>
</evidence>
<dbReference type="SUPFAM" id="SSF63712">
    <property type="entry name" value="Nicotinic receptor ligand binding domain-like"/>
    <property type="match status" value="1"/>
</dbReference>
<feature type="chain" id="PRO_5040756227" evidence="12">
    <location>
        <begin position="19"/>
        <end position="514"/>
    </location>
</feature>
<dbReference type="InterPro" id="IPR038050">
    <property type="entry name" value="Neuro_actylchol_rec"/>
</dbReference>
<dbReference type="InterPro" id="IPR006029">
    <property type="entry name" value="Neurotrans-gated_channel_TM"/>
</dbReference>
<dbReference type="Gene3D" id="2.70.170.10">
    <property type="entry name" value="Neurotransmitter-gated ion-channel ligand-binding domain"/>
    <property type="match status" value="1"/>
</dbReference>
<protein>
    <submittedName>
        <fullName evidence="15">Uncharacterized protein</fullName>
    </submittedName>
</protein>
<dbReference type="PANTHER" id="PTHR18945">
    <property type="entry name" value="NEUROTRANSMITTER GATED ION CHANNEL"/>
    <property type="match status" value="1"/>
</dbReference>
<evidence type="ECO:0000313" key="16">
    <source>
        <dbReference type="Proteomes" id="UP001165122"/>
    </source>
</evidence>
<dbReference type="InterPro" id="IPR036719">
    <property type="entry name" value="Neuro-gated_channel_TM_sf"/>
</dbReference>
<dbReference type="InterPro" id="IPR006201">
    <property type="entry name" value="Neur_channel"/>
</dbReference>
<name>A0A9W6Z9L2_9STRA</name>
<evidence type="ECO:0000256" key="12">
    <source>
        <dbReference type="SAM" id="SignalP"/>
    </source>
</evidence>
<dbReference type="SUPFAM" id="SSF90112">
    <property type="entry name" value="Neurotransmitter-gated ion-channel transmembrane pore"/>
    <property type="match status" value="1"/>
</dbReference>
<dbReference type="GO" id="GO:0005230">
    <property type="term" value="F:extracellular ligand-gated monoatomic ion channel activity"/>
    <property type="evidence" value="ECO:0007669"/>
    <property type="project" value="InterPro"/>
</dbReference>
<gene>
    <name evidence="15" type="ORF">TrLO_g5082</name>
</gene>
<keyword evidence="4" id="KW-1003">Cell membrane</keyword>
<reference evidence="16" key="1">
    <citation type="journal article" date="2023" name="Commun. Biol.">
        <title>Genome analysis of Parmales, the sister group of diatoms, reveals the evolutionary specialization of diatoms from phago-mixotrophs to photoautotrophs.</title>
        <authorList>
            <person name="Ban H."/>
            <person name="Sato S."/>
            <person name="Yoshikawa S."/>
            <person name="Yamada K."/>
            <person name="Nakamura Y."/>
            <person name="Ichinomiya M."/>
            <person name="Sato N."/>
            <person name="Blanc-Mathieu R."/>
            <person name="Endo H."/>
            <person name="Kuwata A."/>
            <person name="Ogata H."/>
        </authorList>
    </citation>
    <scope>NUCLEOTIDE SEQUENCE [LARGE SCALE GENOMIC DNA]</scope>
    <source>
        <strain evidence="16">NIES 3700</strain>
    </source>
</reference>
<keyword evidence="3" id="KW-0813">Transport</keyword>
<dbReference type="Gene3D" id="1.20.58.390">
    <property type="entry name" value="Neurotransmitter-gated ion-channel transmembrane domain"/>
    <property type="match status" value="1"/>
</dbReference>
<keyword evidence="6 12" id="KW-0732">Signal</keyword>
<evidence type="ECO:0000256" key="2">
    <source>
        <dbReference type="ARBA" id="ARBA00004236"/>
    </source>
</evidence>
<dbReference type="CDD" id="cd19051">
    <property type="entry name" value="LGIC_TM_cation"/>
    <property type="match status" value="1"/>
</dbReference>
<feature type="transmembrane region" description="Helical" evidence="11">
    <location>
        <begin position="266"/>
        <end position="287"/>
    </location>
</feature>
<dbReference type="OrthoDB" id="192269at2759"/>
<organism evidence="15 16">
    <name type="scientific">Triparma laevis f. longispina</name>
    <dbReference type="NCBI Taxonomy" id="1714387"/>
    <lineage>
        <taxon>Eukaryota</taxon>
        <taxon>Sar</taxon>
        <taxon>Stramenopiles</taxon>
        <taxon>Ochrophyta</taxon>
        <taxon>Bolidophyceae</taxon>
        <taxon>Parmales</taxon>
        <taxon>Triparmaceae</taxon>
        <taxon>Triparma</taxon>
    </lineage>
</organism>
<dbReference type="InterPro" id="IPR036734">
    <property type="entry name" value="Neur_chan_lig-bd_sf"/>
</dbReference>
<keyword evidence="8" id="KW-0406">Ion transport</keyword>
<evidence type="ECO:0000313" key="15">
    <source>
        <dbReference type="EMBL" id="GMH50069.1"/>
    </source>
</evidence>
<evidence type="ECO:0000256" key="9">
    <source>
        <dbReference type="ARBA" id="ARBA00023136"/>
    </source>
</evidence>
<keyword evidence="7 11" id="KW-1133">Transmembrane helix</keyword>
<dbReference type="GO" id="GO:0005886">
    <property type="term" value="C:plasma membrane"/>
    <property type="evidence" value="ECO:0007669"/>
    <property type="project" value="UniProtKB-SubCell"/>
</dbReference>
<comment type="subcellular location">
    <subcellularLocation>
        <location evidence="2">Cell membrane</location>
    </subcellularLocation>
    <subcellularLocation>
        <location evidence="1">Membrane</location>
        <topology evidence="1">Multi-pass membrane protein</topology>
    </subcellularLocation>
</comment>
<evidence type="ECO:0000256" key="11">
    <source>
        <dbReference type="SAM" id="Phobius"/>
    </source>
</evidence>
<dbReference type="Pfam" id="PF02931">
    <property type="entry name" value="Neur_chan_LBD"/>
    <property type="match status" value="1"/>
</dbReference>
<feature type="signal peptide" evidence="12">
    <location>
        <begin position="1"/>
        <end position="18"/>
    </location>
</feature>
<feature type="domain" description="Neurotransmitter-gated ion-channel transmembrane" evidence="14">
    <location>
        <begin position="270"/>
        <end position="505"/>
    </location>
</feature>
<dbReference type="AlphaFoldDB" id="A0A9W6Z9L2"/>
<evidence type="ECO:0000259" key="13">
    <source>
        <dbReference type="Pfam" id="PF02931"/>
    </source>
</evidence>
<proteinExistence type="predicted"/>
<feature type="transmembrane region" description="Helical" evidence="11">
    <location>
        <begin position="323"/>
        <end position="351"/>
    </location>
</feature>
<keyword evidence="5 11" id="KW-0812">Transmembrane</keyword>
<accession>A0A9W6Z9L2</accession>
<keyword evidence="16" id="KW-1185">Reference proteome</keyword>
<dbReference type="EMBL" id="BRXW01000392">
    <property type="protein sequence ID" value="GMH50069.1"/>
    <property type="molecule type" value="Genomic_DNA"/>
</dbReference>
<comment type="caution">
    <text evidence="15">The sequence shown here is derived from an EMBL/GenBank/DDBJ whole genome shotgun (WGS) entry which is preliminary data.</text>
</comment>
<dbReference type="PRINTS" id="PR00252">
    <property type="entry name" value="NRIONCHANNEL"/>
</dbReference>
<evidence type="ECO:0000256" key="10">
    <source>
        <dbReference type="ARBA" id="ARBA00023303"/>
    </source>
</evidence>
<dbReference type="InterPro" id="IPR006202">
    <property type="entry name" value="Neur_chan_lig-bd"/>
</dbReference>
<feature type="domain" description="Neurotransmitter-gated ion-channel ligand-binding" evidence="13">
    <location>
        <begin position="47"/>
        <end position="262"/>
    </location>
</feature>
<feature type="transmembrane region" description="Helical" evidence="11">
    <location>
        <begin position="491"/>
        <end position="511"/>
    </location>
</feature>
<evidence type="ECO:0000259" key="14">
    <source>
        <dbReference type="Pfam" id="PF02932"/>
    </source>
</evidence>